<keyword evidence="4 5" id="KW-0472">Membrane</keyword>
<feature type="transmembrane region" description="Helical" evidence="5">
    <location>
        <begin position="87"/>
        <end position="106"/>
    </location>
</feature>
<dbReference type="InterPro" id="IPR013525">
    <property type="entry name" value="ABC2_TM"/>
</dbReference>
<sequence length="291" mass="32914">MVQLNTNSVLYPNLKIYKKDKENKYYLQEINILTKRLIIQNWRRPSLLLTSIIQPLLWLLMFSALFQNAEIALFTSISEYNDFIGSGLIVFTAFTSSLNAGLPLMFDREFGFFNRLLSAPLYSRYSIIISSSLSIIISIGIQVASIVYICYLKGTLIFSIHNTGIIILTIFLLSNSIISISLILAFILPGHIELLAFILAINLPLLFSSTALAPLSFMSSWLKILASINPLSYAIEIIRYTHLNISWSLESSILTSSFGSINILNITTFMITINYLCLLCIYKLICNKFED</sequence>
<accession>A0A1G4NSF9</accession>
<feature type="transmembrane region" description="Helical" evidence="5">
    <location>
        <begin position="194"/>
        <end position="217"/>
    </location>
</feature>
<keyword evidence="7" id="KW-0150">Chloroplast</keyword>
<keyword evidence="3 5" id="KW-1133">Transmembrane helix</keyword>
<dbReference type="Pfam" id="PF01061">
    <property type="entry name" value="ABC2_membrane"/>
    <property type="match status" value="1"/>
</dbReference>
<feature type="transmembrane region" description="Helical" evidence="5">
    <location>
        <begin position="164"/>
        <end position="188"/>
    </location>
</feature>
<gene>
    <name evidence="7" type="primary">ycf38</name>
    <name evidence="7" type="ORF">HV04060_196</name>
</gene>
<dbReference type="GeneID" id="29998666"/>
<evidence type="ECO:0000259" key="6">
    <source>
        <dbReference type="PROSITE" id="PS51012"/>
    </source>
</evidence>
<keyword evidence="7" id="KW-0934">Plastid</keyword>
<dbReference type="RefSeq" id="YP_009313368.1">
    <property type="nucleotide sequence ID" value="NC_031656.1"/>
</dbReference>
<feature type="transmembrane region" description="Helical" evidence="5">
    <location>
        <begin position="263"/>
        <end position="285"/>
    </location>
</feature>
<geneLocation type="chloroplast" evidence="7"/>
<dbReference type="InterPro" id="IPR051328">
    <property type="entry name" value="T7SS_ABC-Transporter"/>
</dbReference>
<dbReference type="InterPro" id="IPR000412">
    <property type="entry name" value="ABC_2_transport"/>
</dbReference>
<evidence type="ECO:0000313" key="7">
    <source>
        <dbReference type="EMBL" id="SCW21622.1"/>
    </source>
</evidence>
<dbReference type="GO" id="GO:0140359">
    <property type="term" value="F:ABC-type transporter activity"/>
    <property type="evidence" value="ECO:0007669"/>
    <property type="project" value="InterPro"/>
</dbReference>
<protein>
    <recommendedName>
        <fullName evidence="6">ABC transmembrane type-2 domain-containing protein</fullName>
    </recommendedName>
</protein>
<dbReference type="AlphaFoldDB" id="A0A1G4NSF9"/>
<dbReference type="InterPro" id="IPR047817">
    <property type="entry name" value="ABC2_TM_bact-type"/>
</dbReference>
<dbReference type="GO" id="GO:0043190">
    <property type="term" value="C:ATP-binding cassette (ABC) transporter complex"/>
    <property type="evidence" value="ECO:0007669"/>
    <property type="project" value="InterPro"/>
</dbReference>
<feature type="transmembrane region" description="Helical" evidence="5">
    <location>
        <begin position="47"/>
        <end position="66"/>
    </location>
</feature>
<dbReference type="PANTHER" id="PTHR43077:SF10">
    <property type="entry name" value="TRANSPORT PERMEASE PROTEIN"/>
    <property type="match status" value="1"/>
</dbReference>
<organism evidence="7">
    <name type="scientific">Dichotomaria marginata</name>
    <dbReference type="NCBI Taxonomy" id="268567"/>
    <lineage>
        <taxon>Eukaryota</taxon>
        <taxon>Rhodophyta</taxon>
        <taxon>Florideophyceae</taxon>
        <taxon>Nemaliophycidae</taxon>
        <taxon>Nemaliales</taxon>
        <taxon>Galaxauraceae</taxon>
        <taxon>Dichotomaria</taxon>
    </lineage>
</organism>
<dbReference type="PROSITE" id="PS51012">
    <property type="entry name" value="ABC_TM2"/>
    <property type="match status" value="1"/>
</dbReference>
<feature type="transmembrane region" description="Helical" evidence="5">
    <location>
        <begin position="126"/>
        <end position="152"/>
    </location>
</feature>
<evidence type="ECO:0000256" key="1">
    <source>
        <dbReference type="ARBA" id="ARBA00004141"/>
    </source>
</evidence>
<proteinExistence type="predicted"/>
<dbReference type="PANTHER" id="PTHR43077">
    <property type="entry name" value="TRANSPORT PERMEASE YVFS-RELATED"/>
    <property type="match status" value="1"/>
</dbReference>
<feature type="domain" description="ABC transmembrane type-2" evidence="6">
    <location>
        <begin position="46"/>
        <end position="274"/>
    </location>
</feature>
<evidence type="ECO:0000256" key="2">
    <source>
        <dbReference type="ARBA" id="ARBA00022692"/>
    </source>
</evidence>
<keyword evidence="2 5" id="KW-0812">Transmembrane</keyword>
<evidence type="ECO:0000256" key="3">
    <source>
        <dbReference type="ARBA" id="ARBA00022989"/>
    </source>
</evidence>
<reference evidence="7" key="1">
    <citation type="submission" date="2016-10" db="EMBL/GenBank/DDBJ databases">
        <title>Chloroplast genomes as a tool to resolve red algal phylogenies: a case study in the Nemaliales.</title>
        <authorList>
            <person name="Costa J.F."/>
            <person name="Lin S.M."/>
            <person name="Macaya E.C."/>
            <person name="Fernandez-Garcia C."/>
            <person name="Verbruggen H."/>
        </authorList>
    </citation>
    <scope>NUCLEOTIDE SEQUENCE</scope>
    <source>
        <strain evidence="7">HV04060</strain>
    </source>
</reference>
<comment type="subcellular location">
    <subcellularLocation>
        <location evidence="1">Membrane</location>
        <topology evidence="1">Multi-pass membrane protein</topology>
    </subcellularLocation>
</comment>
<reference evidence="7" key="2">
    <citation type="submission" date="2016-10" db="EMBL/GenBank/DDBJ databases">
        <authorList>
            <person name="de Groot N.N."/>
        </authorList>
    </citation>
    <scope>NUCLEOTIDE SEQUENCE</scope>
    <source>
        <strain evidence="7">HV04060</strain>
    </source>
</reference>
<evidence type="ECO:0000256" key="5">
    <source>
        <dbReference type="SAM" id="Phobius"/>
    </source>
</evidence>
<evidence type="ECO:0000256" key="4">
    <source>
        <dbReference type="ARBA" id="ARBA00023136"/>
    </source>
</evidence>
<name>A0A1G4NSF9_9FLOR</name>
<dbReference type="PIRSF" id="PIRSF006648">
    <property type="entry name" value="DrrB"/>
    <property type="match status" value="1"/>
</dbReference>
<dbReference type="EMBL" id="LT622864">
    <property type="protein sequence ID" value="SCW21622.1"/>
    <property type="molecule type" value="Genomic_DNA"/>
</dbReference>